<dbReference type="AlphaFoldDB" id="A0A447IPD2"/>
<name>A0A447IPD2_9RHOB</name>
<evidence type="ECO:0000313" key="1">
    <source>
        <dbReference type="EMBL" id="VDS09320.1"/>
    </source>
</evidence>
<sequence length="59" mass="6736">MRNPARSAGDIAAYERKIAQLERDKVIAEERLANCGKPKHTLEESLELALTFLSRPWKI</sequence>
<organism evidence="1 2">
    <name type="scientific">Paracoccus haematequi</name>
    <dbReference type="NCBI Taxonomy" id="2491866"/>
    <lineage>
        <taxon>Bacteria</taxon>
        <taxon>Pseudomonadati</taxon>
        <taxon>Pseudomonadota</taxon>
        <taxon>Alphaproteobacteria</taxon>
        <taxon>Rhodobacterales</taxon>
        <taxon>Paracoccaceae</taxon>
        <taxon>Paracoccus</taxon>
    </lineage>
</organism>
<keyword evidence="2" id="KW-1185">Reference proteome</keyword>
<protein>
    <submittedName>
        <fullName evidence="1">Uncharacterized protein</fullName>
    </submittedName>
</protein>
<accession>A0A447IPD2</accession>
<reference evidence="1 2" key="1">
    <citation type="submission" date="2018-12" db="EMBL/GenBank/DDBJ databases">
        <authorList>
            <person name="Criscuolo A."/>
        </authorList>
    </citation>
    <scope>NUCLEOTIDE SEQUENCE [LARGE SCALE GENOMIC DNA]</scope>
    <source>
        <strain evidence="1">ACIP1116241</strain>
    </source>
</reference>
<dbReference type="EMBL" id="UZWE01000036">
    <property type="protein sequence ID" value="VDS09320.1"/>
    <property type="molecule type" value="Genomic_DNA"/>
</dbReference>
<evidence type="ECO:0000313" key="2">
    <source>
        <dbReference type="Proteomes" id="UP000270743"/>
    </source>
</evidence>
<gene>
    <name evidence="1" type="ORF">PARHAE_02519</name>
</gene>
<dbReference type="Proteomes" id="UP000270743">
    <property type="component" value="Unassembled WGS sequence"/>
</dbReference>
<proteinExistence type="predicted"/>